<keyword evidence="1" id="KW-1133">Transmembrane helix</keyword>
<keyword evidence="3" id="KW-1185">Reference proteome</keyword>
<feature type="transmembrane region" description="Helical" evidence="1">
    <location>
        <begin position="34"/>
        <end position="54"/>
    </location>
</feature>
<comment type="caution">
    <text evidence="2">The sequence shown here is derived from an EMBL/GenBank/DDBJ whole genome shotgun (WGS) entry which is preliminary data.</text>
</comment>
<dbReference type="Proteomes" id="UP000759103">
    <property type="component" value="Unassembled WGS sequence"/>
</dbReference>
<gene>
    <name evidence="2" type="ORF">KZ820_10865</name>
</gene>
<sequence>MTRRLPVPLLLHAALFAAVLLVLALRPPAEGTLLLVPIATAPGVLASAALAADARLVGRGPGRSLVVRGTRDRIKARLRLGDALLLAAPSPLCGDDLEVRT</sequence>
<keyword evidence="1" id="KW-0472">Membrane</keyword>
<dbReference type="RefSeq" id="WP_219748652.1">
    <property type="nucleotide sequence ID" value="NZ_JAHXZN010000003.1"/>
</dbReference>
<evidence type="ECO:0000313" key="2">
    <source>
        <dbReference type="EMBL" id="MBW6531235.1"/>
    </source>
</evidence>
<protein>
    <submittedName>
        <fullName evidence="2">Uncharacterized protein</fullName>
    </submittedName>
</protein>
<accession>A0ABS7BNQ9</accession>
<keyword evidence="1" id="KW-0812">Transmembrane</keyword>
<dbReference type="EMBL" id="JAHXZN010000003">
    <property type="protein sequence ID" value="MBW6531235.1"/>
    <property type="molecule type" value="Genomic_DNA"/>
</dbReference>
<organism evidence="2 3">
    <name type="scientific">Sphingomonas citri</name>
    <dbReference type="NCBI Taxonomy" id="2862499"/>
    <lineage>
        <taxon>Bacteria</taxon>
        <taxon>Pseudomonadati</taxon>
        <taxon>Pseudomonadota</taxon>
        <taxon>Alphaproteobacteria</taxon>
        <taxon>Sphingomonadales</taxon>
        <taxon>Sphingomonadaceae</taxon>
        <taxon>Sphingomonas</taxon>
    </lineage>
</organism>
<proteinExistence type="predicted"/>
<evidence type="ECO:0000313" key="3">
    <source>
        <dbReference type="Proteomes" id="UP000759103"/>
    </source>
</evidence>
<reference evidence="2 3" key="1">
    <citation type="submission" date="2021-07" db="EMBL/GenBank/DDBJ databases">
        <title>Sphingomonas sp.</title>
        <authorList>
            <person name="Feng G."/>
            <person name="Li J."/>
            <person name="Pan M."/>
        </authorList>
    </citation>
    <scope>NUCLEOTIDE SEQUENCE [LARGE SCALE GENOMIC DNA]</scope>
    <source>
        <strain evidence="2 3">RRHST34</strain>
    </source>
</reference>
<name>A0ABS7BNQ9_9SPHN</name>
<evidence type="ECO:0000256" key="1">
    <source>
        <dbReference type="SAM" id="Phobius"/>
    </source>
</evidence>